<evidence type="ECO:0000256" key="6">
    <source>
        <dbReference type="SAM" id="SignalP"/>
    </source>
</evidence>
<organism evidence="8 9">
    <name type="scientific">Chitinophaga eiseniae</name>
    <dbReference type="NCBI Taxonomy" id="634771"/>
    <lineage>
        <taxon>Bacteria</taxon>
        <taxon>Pseudomonadati</taxon>
        <taxon>Bacteroidota</taxon>
        <taxon>Chitinophagia</taxon>
        <taxon>Chitinophagales</taxon>
        <taxon>Chitinophagaceae</taxon>
        <taxon>Chitinophaga</taxon>
    </lineage>
</organism>
<feature type="domain" description="PKD" evidence="7">
    <location>
        <begin position="1225"/>
        <end position="1278"/>
    </location>
</feature>
<dbReference type="GO" id="GO:0005886">
    <property type="term" value="C:plasma membrane"/>
    <property type="evidence" value="ECO:0007669"/>
    <property type="project" value="TreeGrafter"/>
</dbReference>
<proteinExistence type="predicted"/>
<feature type="domain" description="PKD" evidence="7">
    <location>
        <begin position="104"/>
        <end position="190"/>
    </location>
</feature>
<evidence type="ECO:0000313" key="9">
    <source>
        <dbReference type="Proteomes" id="UP000190367"/>
    </source>
</evidence>
<dbReference type="STRING" id="634771.SAMN04488128_102195"/>
<dbReference type="InterPro" id="IPR026341">
    <property type="entry name" value="T9SS_type_B"/>
</dbReference>
<dbReference type="PANTHER" id="PTHR46730">
    <property type="entry name" value="POLYCYSTIN-1"/>
    <property type="match status" value="1"/>
</dbReference>
<dbReference type="Gene3D" id="2.60.40.10">
    <property type="entry name" value="Immunoglobulins"/>
    <property type="match status" value="15"/>
</dbReference>
<protein>
    <submittedName>
        <fullName evidence="8">Gliding motility-associated C-terminal domain-containing protein</fullName>
    </submittedName>
</protein>
<dbReference type="OrthoDB" id="7794186at2"/>
<dbReference type="NCBIfam" id="TIGR04131">
    <property type="entry name" value="Bac_Flav_CTERM"/>
    <property type="match status" value="1"/>
</dbReference>
<evidence type="ECO:0000313" key="8">
    <source>
        <dbReference type="EMBL" id="SJZ99343.1"/>
    </source>
</evidence>
<dbReference type="CDD" id="cd00146">
    <property type="entry name" value="PKD"/>
    <property type="match status" value="11"/>
</dbReference>
<dbReference type="Pfam" id="PF18911">
    <property type="entry name" value="PKD_4"/>
    <property type="match status" value="10"/>
</dbReference>
<dbReference type="GO" id="GO:0006816">
    <property type="term" value="P:calcium ion transport"/>
    <property type="evidence" value="ECO:0007669"/>
    <property type="project" value="TreeGrafter"/>
</dbReference>
<keyword evidence="4" id="KW-1133">Transmembrane helix</keyword>
<feature type="domain" description="PKD" evidence="7">
    <location>
        <begin position="710"/>
        <end position="765"/>
    </location>
</feature>
<comment type="subcellular location">
    <subcellularLocation>
        <location evidence="1">Membrane</location>
        <topology evidence="1">Multi-pass membrane protein</topology>
    </subcellularLocation>
</comment>
<sequence>MKNTTTAIVLLLLLVFSCDLFAQNVEILPDKTADCPPFTVAFNSRLDPGYTSIEWDFSIGAKVTGNPTPSRIFPDPGVYKVTLTVDYSGKKIVKTVDITVYKRPVVSFTVDKTSGCKPLTVNFTDHSTPGDGTIESIVWNFGDGSADGGPAVAHQFTETGAYNVISLVTNSKGCRSSSDPVTITAKEAPVLSFTADKTQSCVAPLTVTFTNTSTNTTGDPIAYAWDYGDGTTGTDATHTYTKEGSYTVTLIPTSTNNCAAPLQKKNFVVIKKLTPGFELRQGCAGQQVSLISTTTPVPDNITWTLPDGSTSSGANTSFFAATAGDYKIKIRATIGACSQEIEQTVHINAPPTINPVGTPTRSCAVPVTTSFKAQSQNATSWHWDFGDGATSTEENPTHTYTRYGTYTVTLRASNGSNCTEVVRKNDYITINPPTVTISPAGTEGCLPLTIPFNAQVNSVEDVAKYEWDFGDGTTSNLQNPTHIFDKQGTFTVTLKITTVSGCTAEAKTVFRTGTPPVVDFTATPLKSCAIDPVQFTNLSTPTGPGVSYIWIFPQDNGTITGKDPSYSFNHIGLHDVRLIVNNNGCIRELLKPKYIQILPPQARFSVVPDCDDPYHRKFTDASDFGPEPVAQKKWFWDFGEGGATSTLQSPDFRYTTLGSKTVRLRVDNGVCKSDTIININIIDEKPVLLPDEPWVCIGKSLHVSLGPLIAGNINSYAWDWGDGTQQHFEGYEIDPSKGRSHIYRKSGTYTIQLTIVDKNGCRRTAAPVKVDVHGALADFTVTGRRCINDELTFADKSTIDAGNKIVNWAWDFGDGSPVENNSTQPLNSKHTFTSFKSYTVTLTTTDQYGCIIPAQKPVYLEAVKADFSQPTNVVCKGSQFYFTSRSAGSVVDYTWDFGDNTTGTGSNPVKAYAASGTYDVTLKITTREGCTDQITKKQALRIPDPVADFSFPPNLELCPPVTVPFTNKSSDFVKSLWDFGDNSTSSKNDPGNHIYVRAKTYNVKLTVYSEGDCPATKTIPVTIEGPDGTFTATPANGCVPLPVSITAVANKTTNFQWDFDDGTVLKTQTPAAPAHTYTKPGIYTPRVSLIDDKGCAVKAEGNDKIVVDNAAADFTIDNSAACGGGTVLFKNNSTAVTNDLLGLPFTSKWTYTPTNTGTGKDGSFNYPQPGTYNVTLEITSNYGCKDQKTLPVVIPPQPQPVISPIPDICVTGKVQLRGSDNKNLPGAKWKWQLGNGQEFDLPVPPEMDFSTLGVTPVRLTITNADGSCPATAETNIIVHPAPRLQPTPAESTICKGASLQLSANTDAAAKVSWTPYNISDAASQHPVVKPDNDVVYNVQATSEFGCKSNGSVKVTVIQPFRMYALDGNICSGKSMQMQSGGAYRYKWIPAAGLSNADIPDPIASPATTTTYQVVGYDDIGCFTDTVLAKVTVRPSPEIKLGPDMEVAAGSVIPMPSAGSSDITQIEWTPITNLSCFNCLTPMITPKGSTTYHVTVSNQWGCIAGDDIHIKTICNGGNIFIPNTFSPNGDGVNDIFYIRGRGMQTVRVFRIYNRWGQVMFERFGISGDDPSFGWDGRYKGALLNPDVYVYYAEVICDSGESMIMKGNVTLIR</sequence>
<dbReference type="PROSITE" id="PS51257">
    <property type="entry name" value="PROKAR_LIPOPROTEIN"/>
    <property type="match status" value="1"/>
</dbReference>
<dbReference type="SMART" id="SM00089">
    <property type="entry name" value="PKD"/>
    <property type="match status" value="15"/>
</dbReference>
<feature type="domain" description="PKD" evidence="7">
    <location>
        <begin position="882"/>
        <end position="929"/>
    </location>
</feature>
<dbReference type="RefSeq" id="WP_078668776.1">
    <property type="nucleotide sequence ID" value="NZ_FUWZ01000002.1"/>
</dbReference>
<feature type="domain" description="PKD" evidence="7">
    <location>
        <begin position="433"/>
        <end position="506"/>
    </location>
</feature>
<feature type="domain" description="PKD" evidence="7">
    <location>
        <begin position="634"/>
        <end position="670"/>
    </location>
</feature>
<keyword evidence="2" id="KW-0812">Transmembrane</keyword>
<evidence type="ECO:0000256" key="1">
    <source>
        <dbReference type="ARBA" id="ARBA00004141"/>
    </source>
</evidence>
<feature type="domain" description="PKD" evidence="7">
    <location>
        <begin position="351"/>
        <end position="414"/>
    </location>
</feature>
<reference evidence="9" key="1">
    <citation type="submission" date="2017-02" db="EMBL/GenBank/DDBJ databases">
        <authorList>
            <person name="Varghese N."/>
            <person name="Submissions S."/>
        </authorList>
    </citation>
    <scope>NUCLEOTIDE SEQUENCE [LARGE SCALE GENOMIC DNA]</scope>
    <source>
        <strain evidence="9">DSM 22224</strain>
    </source>
</reference>
<dbReference type="Proteomes" id="UP000190367">
    <property type="component" value="Unassembled WGS sequence"/>
</dbReference>
<dbReference type="InterPro" id="IPR000601">
    <property type="entry name" value="PKD_dom"/>
</dbReference>
<dbReference type="PROSITE" id="PS50093">
    <property type="entry name" value="PKD"/>
    <property type="match status" value="13"/>
</dbReference>
<feature type="domain" description="PKD" evidence="7">
    <location>
        <begin position="280"/>
        <end position="333"/>
    </location>
</feature>
<keyword evidence="9" id="KW-1185">Reference proteome</keyword>
<evidence type="ECO:0000256" key="3">
    <source>
        <dbReference type="ARBA" id="ARBA00022737"/>
    </source>
</evidence>
<dbReference type="InterPro" id="IPR035986">
    <property type="entry name" value="PKD_dom_sf"/>
</dbReference>
<evidence type="ECO:0000256" key="5">
    <source>
        <dbReference type="ARBA" id="ARBA00023136"/>
    </source>
</evidence>
<dbReference type="GO" id="GO:0005261">
    <property type="term" value="F:monoatomic cation channel activity"/>
    <property type="evidence" value="ECO:0007669"/>
    <property type="project" value="TreeGrafter"/>
</dbReference>
<keyword evidence="6" id="KW-0732">Signal</keyword>
<evidence type="ECO:0000259" key="7">
    <source>
        <dbReference type="PROSITE" id="PS50093"/>
    </source>
</evidence>
<keyword evidence="5" id="KW-0472">Membrane</keyword>
<feature type="domain" description="PKD" evidence="7">
    <location>
        <begin position="977"/>
        <end position="1030"/>
    </location>
</feature>
<feature type="domain" description="PKD" evidence="7">
    <location>
        <begin position="801"/>
        <end position="862"/>
    </location>
</feature>
<evidence type="ECO:0000256" key="2">
    <source>
        <dbReference type="ARBA" id="ARBA00022692"/>
    </source>
</evidence>
<feature type="chain" id="PRO_5013024310" evidence="6">
    <location>
        <begin position="23"/>
        <end position="1611"/>
    </location>
</feature>
<accession>A0A1T4Q6D4</accession>
<feature type="domain" description="PKD" evidence="7">
    <location>
        <begin position="213"/>
        <end position="250"/>
    </location>
</feature>
<keyword evidence="3" id="KW-0677">Repeat</keyword>
<dbReference type="Pfam" id="PF13585">
    <property type="entry name" value="CHU_C"/>
    <property type="match status" value="1"/>
</dbReference>
<evidence type="ECO:0000256" key="4">
    <source>
        <dbReference type="ARBA" id="ARBA00022989"/>
    </source>
</evidence>
<dbReference type="InterPro" id="IPR013783">
    <property type="entry name" value="Ig-like_fold"/>
</dbReference>
<gene>
    <name evidence="8" type="ORF">SAMN04488128_102195</name>
</gene>
<name>A0A1T4Q6D4_9BACT</name>
<feature type="signal peptide" evidence="6">
    <location>
        <begin position="1"/>
        <end position="22"/>
    </location>
</feature>
<dbReference type="PANTHER" id="PTHR46730:SF1">
    <property type="entry name" value="PLAT DOMAIN-CONTAINING PROTEIN"/>
    <property type="match status" value="1"/>
</dbReference>
<feature type="domain" description="PKD" evidence="7">
    <location>
        <begin position="47"/>
        <end position="100"/>
    </location>
</feature>
<feature type="domain" description="PKD" evidence="7">
    <location>
        <begin position="1055"/>
        <end position="1094"/>
    </location>
</feature>
<dbReference type="EMBL" id="FUWZ01000002">
    <property type="protein sequence ID" value="SJZ99343.1"/>
    <property type="molecule type" value="Genomic_DNA"/>
</dbReference>
<dbReference type="InterPro" id="IPR022409">
    <property type="entry name" value="PKD/Chitinase_dom"/>
</dbReference>
<dbReference type="SUPFAM" id="SSF49299">
    <property type="entry name" value="PKD domain"/>
    <property type="match status" value="14"/>
</dbReference>